<name>A0A165RHP9_9APHY</name>
<evidence type="ECO:0000256" key="1">
    <source>
        <dbReference type="SAM" id="MobiDB-lite"/>
    </source>
</evidence>
<feature type="region of interest" description="Disordered" evidence="1">
    <location>
        <begin position="400"/>
        <end position="425"/>
    </location>
</feature>
<keyword evidence="3" id="KW-1185">Reference proteome</keyword>
<dbReference type="EMBL" id="KV429049">
    <property type="protein sequence ID" value="KZT70766.1"/>
    <property type="molecule type" value="Genomic_DNA"/>
</dbReference>
<feature type="compositionally biased region" description="Polar residues" evidence="1">
    <location>
        <begin position="346"/>
        <end position="359"/>
    </location>
</feature>
<evidence type="ECO:0000313" key="2">
    <source>
        <dbReference type="EMBL" id="KZT70766.1"/>
    </source>
</evidence>
<feature type="compositionally biased region" description="Basic and acidic residues" evidence="1">
    <location>
        <begin position="411"/>
        <end position="425"/>
    </location>
</feature>
<dbReference type="AlphaFoldDB" id="A0A165RHP9"/>
<feature type="compositionally biased region" description="Polar residues" evidence="1">
    <location>
        <begin position="60"/>
        <end position="69"/>
    </location>
</feature>
<feature type="region of interest" description="Disordered" evidence="1">
    <location>
        <begin position="176"/>
        <end position="226"/>
    </location>
</feature>
<feature type="region of interest" description="Disordered" evidence="1">
    <location>
        <begin position="1"/>
        <end position="86"/>
    </location>
</feature>
<dbReference type="OrthoDB" id="3055857at2759"/>
<evidence type="ECO:0000313" key="3">
    <source>
        <dbReference type="Proteomes" id="UP000076727"/>
    </source>
</evidence>
<organism evidence="2 3">
    <name type="scientific">Daedalea quercina L-15889</name>
    <dbReference type="NCBI Taxonomy" id="1314783"/>
    <lineage>
        <taxon>Eukaryota</taxon>
        <taxon>Fungi</taxon>
        <taxon>Dikarya</taxon>
        <taxon>Basidiomycota</taxon>
        <taxon>Agaricomycotina</taxon>
        <taxon>Agaricomycetes</taxon>
        <taxon>Polyporales</taxon>
        <taxon>Fomitopsis</taxon>
    </lineage>
</organism>
<dbReference type="Proteomes" id="UP000076727">
    <property type="component" value="Unassembled WGS sequence"/>
</dbReference>
<reference evidence="2 3" key="1">
    <citation type="journal article" date="2016" name="Mol. Biol. Evol.">
        <title>Comparative Genomics of Early-Diverging Mushroom-Forming Fungi Provides Insights into the Origins of Lignocellulose Decay Capabilities.</title>
        <authorList>
            <person name="Nagy L.G."/>
            <person name="Riley R."/>
            <person name="Tritt A."/>
            <person name="Adam C."/>
            <person name="Daum C."/>
            <person name="Floudas D."/>
            <person name="Sun H."/>
            <person name="Yadav J.S."/>
            <person name="Pangilinan J."/>
            <person name="Larsson K.H."/>
            <person name="Matsuura K."/>
            <person name="Barry K."/>
            <person name="Labutti K."/>
            <person name="Kuo R."/>
            <person name="Ohm R.A."/>
            <person name="Bhattacharya S.S."/>
            <person name="Shirouzu T."/>
            <person name="Yoshinaga Y."/>
            <person name="Martin F.M."/>
            <person name="Grigoriev I.V."/>
            <person name="Hibbett D.S."/>
        </authorList>
    </citation>
    <scope>NUCLEOTIDE SEQUENCE [LARGE SCALE GENOMIC DNA]</scope>
    <source>
        <strain evidence="2 3">L-15889</strain>
    </source>
</reference>
<accession>A0A165RHP9</accession>
<proteinExistence type="predicted"/>
<sequence>MAPPRKPLTTYSRRSRARAASKADDQASSPLQPLPTDMEDVTMTEMARRMQKRSRQSSSIVESGQQIEEGSQKAKKAKNDTAGISEAVQPSPVPYWISSTLSERMTGQLPIQPSQMPETLFCTPCPSFCSEKAMLPSSTAQSVCPEQGDFSPLPAARHMLSRTSSRHLKENCLRALGSPFDSRPPSRITSPSTAQMKEKRKGKGKAQRSPPYAKSRTFSVPADPMTMDVGEQGLLVHGERKYETKYASATQVGQPRTSLNSHHRTGSIPTVSSIQITHNWLAHPAALSKASGLNASPTHSSFFLDVPNGASTPPRKRRATTGMRIETQDYDITLSDMSMSSSTSSGAYTQAESHQSSPESDGVPRRPPLRMRRRTITDPSGGSLFSSVLDFSGSAAEEQRASVALDVQGADSHRRTTSDRSHREDHAPLATAFSALNVGLASAFTPGVDTLQTTHGHVLHRSASLPALNVSPQPSCAPGMTSYDLPGDLGGLDSSDTQLRDLFTTLQLGGR</sequence>
<feature type="compositionally biased region" description="Low complexity" evidence="1">
    <location>
        <begin position="183"/>
        <end position="193"/>
    </location>
</feature>
<protein>
    <submittedName>
        <fullName evidence="2">Uncharacterized protein</fullName>
    </submittedName>
</protein>
<feature type="region of interest" description="Disordered" evidence="1">
    <location>
        <begin position="330"/>
        <end position="383"/>
    </location>
</feature>
<gene>
    <name evidence="2" type="ORF">DAEQUDRAFT_165101</name>
</gene>
<feature type="compositionally biased region" description="Low complexity" evidence="1">
    <location>
        <begin position="335"/>
        <end position="345"/>
    </location>
</feature>